<dbReference type="InterPro" id="IPR005733">
    <property type="entry name" value="TopoI_bac-type"/>
</dbReference>
<dbReference type="InterPro" id="IPR013825">
    <property type="entry name" value="Topo_IA_cen_sub2"/>
</dbReference>
<dbReference type="SMART" id="SM00436">
    <property type="entry name" value="TOP1Bc"/>
    <property type="match status" value="1"/>
</dbReference>
<evidence type="ECO:0000256" key="6">
    <source>
        <dbReference type="ARBA" id="ARBA00022833"/>
    </source>
</evidence>
<evidence type="ECO:0000313" key="18">
    <source>
        <dbReference type="EnsemblPlants" id="Pp3c24_9990V3.3"/>
    </source>
</evidence>
<dbReference type="GO" id="GO:0007059">
    <property type="term" value="P:chromosome segregation"/>
    <property type="evidence" value="ECO:0000318"/>
    <property type="project" value="GO_Central"/>
</dbReference>
<feature type="domain" description="Topo IA-type catalytic" evidence="17">
    <location>
        <begin position="233"/>
        <end position="681"/>
    </location>
</feature>
<evidence type="ECO:0000256" key="15">
    <source>
        <dbReference type="SAM" id="MobiDB-lite"/>
    </source>
</evidence>
<feature type="domain" description="Toprim" evidence="16">
    <location>
        <begin position="102"/>
        <end position="217"/>
    </location>
</feature>
<dbReference type="InterPro" id="IPR013497">
    <property type="entry name" value="Topo_IA_cen"/>
</dbReference>
<dbReference type="GO" id="GO:0003917">
    <property type="term" value="F:DNA topoisomerase type I (single strand cut, ATP-independent) activity"/>
    <property type="evidence" value="ECO:0000318"/>
    <property type="project" value="GO_Central"/>
</dbReference>
<protein>
    <recommendedName>
        <fullName evidence="3">DNA topoisomerase</fullName>
        <ecNumber evidence="3">5.6.2.1</ecNumber>
    </recommendedName>
    <alternativeName>
        <fullName evidence="14">Omega-protein</fullName>
    </alternativeName>
    <alternativeName>
        <fullName evidence="13">Relaxing enzyme</fullName>
    </alternativeName>
    <alternativeName>
        <fullName evidence="11">Swivelase</fullName>
    </alternativeName>
    <alternativeName>
        <fullName evidence="12">Untwisting enzyme</fullName>
    </alternativeName>
</protein>
<feature type="compositionally biased region" description="Basic residues" evidence="15">
    <location>
        <begin position="982"/>
        <end position="991"/>
    </location>
</feature>
<dbReference type="EnsemblPlants" id="Pp3c24_9990V3.4">
    <property type="protein sequence ID" value="Pp3c24_9990V3.4"/>
    <property type="gene ID" value="Pp3c24_9990"/>
</dbReference>
<dbReference type="GO" id="GO:0006265">
    <property type="term" value="P:DNA topological change"/>
    <property type="evidence" value="ECO:0000318"/>
    <property type="project" value="GO_Central"/>
</dbReference>
<comment type="similarity">
    <text evidence="2">Belongs to the type IA topoisomerase family.</text>
</comment>
<dbReference type="PRINTS" id="PR00417">
    <property type="entry name" value="PRTPISMRASEI"/>
</dbReference>
<dbReference type="InterPro" id="IPR013826">
    <property type="entry name" value="Topo_IA_cen_sub3"/>
</dbReference>
<evidence type="ECO:0000256" key="12">
    <source>
        <dbReference type="ARBA" id="ARBA00031985"/>
    </source>
</evidence>
<dbReference type="InterPro" id="IPR034149">
    <property type="entry name" value="TOPRIM_TopoI"/>
</dbReference>
<dbReference type="InterPro" id="IPR023406">
    <property type="entry name" value="Topo_IA_AS"/>
</dbReference>
<dbReference type="InterPro" id="IPR000380">
    <property type="entry name" value="Topo_IA"/>
</dbReference>
<dbReference type="EnsemblPlants" id="Pp3c24_9990V3.3">
    <property type="protein sequence ID" value="Pp3c24_9990V3.3"/>
    <property type="gene ID" value="Pp3c24_9990"/>
</dbReference>
<dbReference type="SMART" id="SM00437">
    <property type="entry name" value="TOP1Ac"/>
    <property type="match status" value="1"/>
</dbReference>
<dbReference type="PROSITE" id="PS00396">
    <property type="entry name" value="TOPO_IA_1"/>
    <property type="match status" value="1"/>
</dbReference>
<keyword evidence="9" id="KW-0238">DNA-binding</keyword>
<dbReference type="SMART" id="SM00493">
    <property type="entry name" value="TOPRIM"/>
    <property type="match status" value="1"/>
</dbReference>
<dbReference type="InterPro" id="IPR003602">
    <property type="entry name" value="Topo_IA_DNA-bd_dom"/>
</dbReference>
<dbReference type="Pfam" id="PF01751">
    <property type="entry name" value="Toprim"/>
    <property type="match status" value="1"/>
</dbReference>
<reference evidence="18 19" key="2">
    <citation type="journal article" date="2018" name="Plant J.">
        <title>The Physcomitrella patens chromosome-scale assembly reveals moss genome structure and evolution.</title>
        <authorList>
            <person name="Lang D."/>
            <person name="Ullrich K.K."/>
            <person name="Murat F."/>
            <person name="Fuchs J."/>
            <person name="Jenkins J."/>
            <person name="Haas F.B."/>
            <person name="Piednoel M."/>
            <person name="Gundlach H."/>
            <person name="Van Bel M."/>
            <person name="Meyberg R."/>
            <person name="Vives C."/>
            <person name="Morata J."/>
            <person name="Symeonidi A."/>
            <person name="Hiss M."/>
            <person name="Muchero W."/>
            <person name="Kamisugi Y."/>
            <person name="Saleh O."/>
            <person name="Blanc G."/>
            <person name="Decker E.L."/>
            <person name="van Gessel N."/>
            <person name="Grimwood J."/>
            <person name="Hayes R.D."/>
            <person name="Graham S.W."/>
            <person name="Gunter L.E."/>
            <person name="McDaniel S.F."/>
            <person name="Hoernstein S.N.W."/>
            <person name="Larsson A."/>
            <person name="Li F.W."/>
            <person name="Perroud P.F."/>
            <person name="Phillips J."/>
            <person name="Ranjan P."/>
            <person name="Rokshar D.S."/>
            <person name="Rothfels C.J."/>
            <person name="Schneider L."/>
            <person name="Shu S."/>
            <person name="Stevenson D.W."/>
            <person name="Thummler F."/>
            <person name="Tillich M."/>
            <person name="Villarreal Aguilar J.C."/>
            <person name="Widiez T."/>
            <person name="Wong G.K."/>
            <person name="Wymore A."/>
            <person name="Zhang Y."/>
            <person name="Zimmer A.D."/>
            <person name="Quatrano R.S."/>
            <person name="Mayer K.F.X."/>
            <person name="Goodstein D."/>
            <person name="Casacuberta J.M."/>
            <person name="Vandepoele K."/>
            <person name="Reski R."/>
            <person name="Cuming A.C."/>
            <person name="Tuskan G.A."/>
            <person name="Maumus F."/>
            <person name="Salse J."/>
            <person name="Schmutz J."/>
            <person name="Rensing S.A."/>
        </authorList>
    </citation>
    <scope>NUCLEOTIDE SEQUENCE [LARGE SCALE GENOMIC DNA]</scope>
    <source>
        <strain evidence="18 19">cv. Gransden 2004</strain>
    </source>
</reference>
<dbReference type="InterPro" id="IPR023405">
    <property type="entry name" value="Topo_IA_core_domain"/>
</dbReference>
<dbReference type="GO" id="GO:0005694">
    <property type="term" value="C:chromosome"/>
    <property type="evidence" value="ECO:0007669"/>
    <property type="project" value="InterPro"/>
</dbReference>
<name>A0A7I4CUQ3_PHYPA</name>
<dbReference type="Gene3D" id="2.70.20.10">
    <property type="entry name" value="Topoisomerase I, domain 3"/>
    <property type="match status" value="1"/>
</dbReference>
<dbReference type="Gramene" id="Pp3c24_9990V3.3">
    <property type="protein sequence ID" value="Pp3c24_9990V3.3"/>
    <property type="gene ID" value="Pp3c24_9990"/>
</dbReference>
<evidence type="ECO:0000313" key="19">
    <source>
        <dbReference type="Proteomes" id="UP000006727"/>
    </source>
</evidence>
<dbReference type="PROSITE" id="PS50880">
    <property type="entry name" value="TOPRIM"/>
    <property type="match status" value="1"/>
</dbReference>
<feature type="compositionally biased region" description="Basic residues" evidence="15">
    <location>
        <begin position="895"/>
        <end position="906"/>
    </location>
</feature>
<evidence type="ECO:0000256" key="11">
    <source>
        <dbReference type="ARBA" id="ARBA00030003"/>
    </source>
</evidence>
<keyword evidence="19" id="KW-1185">Reference proteome</keyword>
<dbReference type="PANTHER" id="PTHR42785">
    <property type="entry name" value="DNA TOPOISOMERASE, TYPE IA, CORE"/>
    <property type="match status" value="1"/>
</dbReference>
<accession>A0A7I4CUQ3</accession>
<keyword evidence="7" id="KW-0460">Magnesium</keyword>
<dbReference type="EC" id="5.6.2.1" evidence="3"/>
<dbReference type="EMBL" id="ABEU02000024">
    <property type="status" value="NOT_ANNOTATED_CDS"/>
    <property type="molecule type" value="Genomic_DNA"/>
</dbReference>
<dbReference type="InterPro" id="IPR013824">
    <property type="entry name" value="Topo_IA_cen_sub1"/>
</dbReference>
<keyword evidence="4" id="KW-0479">Metal-binding</keyword>
<dbReference type="OrthoDB" id="430051at2759"/>
<evidence type="ECO:0000256" key="10">
    <source>
        <dbReference type="ARBA" id="ARBA00023235"/>
    </source>
</evidence>
<dbReference type="Pfam" id="PF01131">
    <property type="entry name" value="Topoisom_bac"/>
    <property type="match status" value="1"/>
</dbReference>
<evidence type="ECO:0000256" key="7">
    <source>
        <dbReference type="ARBA" id="ARBA00022842"/>
    </source>
</evidence>
<dbReference type="Gene3D" id="1.10.460.10">
    <property type="entry name" value="Topoisomerase I, domain 2"/>
    <property type="match status" value="1"/>
</dbReference>
<dbReference type="SUPFAM" id="SSF56712">
    <property type="entry name" value="Prokaryotic type I DNA topoisomerase"/>
    <property type="match status" value="1"/>
</dbReference>
<keyword evidence="6" id="KW-0862">Zinc</keyword>
<dbReference type="KEGG" id="ppp:112276825"/>
<dbReference type="Pfam" id="PF01396">
    <property type="entry name" value="Zn_ribbon_Top1"/>
    <property type="match status" value="1"/>
</dbReference>
<dbReference type="InterPro" id="IPR025589">
    <property type="entry name" value="Toprim_C_rpt"/>
</dbReference>
<dbReference type="Gene3D" id="1.10.290.10">
    <property type="entry name" value="Topoisomerase I, domain 4"/>
    <property type="match status" value="1"/>
</dbReference>
<evidence type="ECO:0000256" key="13">
    <source>
        <dbReference type="ARBA" id="ARBA00032235"/>
    </source>
</evidence>
<dbReference type="PANTHER" id="PTHR42785:SF1">
    <property type="entry name" value="DNA TOPOISOMERASE"/>
    <property type="match status" value="1"/>
</dbReference>
<dbReference type="FunCoup" id="A0A7I4CUQ3">
    <property type="interactions" value="262"/>
</dbReference>
<proteinExistence type="inferred from homology"/>
<sequence length="1004" mass="111440">MRRASRVVSSIMAATRRYGVPGAIWELCAPNRRIARAGNHYFISLERRVLWNIDLQGLSSSRQFGGVSTPVDRNPGWGIGSGELKEKRARGVVAAAREDVKKSVVVVESPSKAKTITKYLGPRYAVLPSYGHVRDLAARAGSVRPDDDFNMLWEIPTTARPHINSIKSALKGAQVLVLASDPDREGEAIAWHVLEMLKMEGALKRGIEVKRVVFHEITKSAVTRAMESPRDVSETLVNAYLARRALDYLIGFNLSPVLWRKLPGSKSAGRVQSAALRIICDREQEIDAFQSREYWTVEAQLSKDGARSTMSARLTHLNGEKLDQFSLNNELDASSAYKKVSETKLRVGSVKKRLVRRNPVAPYITSTLQQDASAKLGFGPTRTMSIAQQLYEGVKLNNDEQTGLITYMRTDGVQISPDALESIRSLIGTRYGEDYVPAEKRVFVSKVKNAQEAHEAIRPTDIFRLPSSVANVLEEDALQLYSLIWARTVACQLEPSVSRQVSVDVVDDHQNMQLRASSSSISFPGFLVVYKDVEALGKFTEKFQDDDTSGPISDLDQLEAGNSLMLSEVRPTQHFTEPPPRFSEGTLVKRLEELGIGRPSTYAPTLRTLQLRNYVGIDKRRMFPETRGRMVSAFLMHYFPEFSDLAFTANMESQLDDVSAGNALWKDLLREFWPGFHGNVLDAMKVPVEKVVEMLEEVLAKQFFPSTGPGAGDRICPSCKEGKVSVKLSRFGAGYFFGCSRYPDCLFKASMISGEEEESSNDEDSDAPVAQWSNIARPAKVLGVDPATQLQVLMRVGPYGAYVQLGEASKKQKPRRTTLPKGVKSEEVTLQKALELLSYPRELGKHPAEGTPIIVSIGKFGFFLRHRAIIASVPLGVSMEDLSIDKAVEILKGKHVSRRGRRPRKVVAKETDSESTNSSESSPHDGDLSPQHNGLVYQEEQNTQVSQEKQKRKYVRKSSQDSSRERLSQNGVLSNGSDPVVKKRGKGRPRKNVAASELILAQGE</sequence>
<dbReference type="InterPro" id="IPR006171">
    <property type="entry name" value="TOPRIM_dom"/>
</dbReference>
<reference evidence="18" key="3">
    <citation type="submission" date="2020-12" db="UniProtKB">
        <authorList>
            <consortium name="EnsemblPlants"/>
        </authorList>
    </citation>
    <scope>IDENTIFICATION</scope>
</reference>
<dbReference type="NCBIfam" id="TIGR01051">
    <property type="entry name" value="topA_bact"/>
    <property type="match status" value="1"/>
</dbReference>
<dbReference type="Gene3D" id="3.40.50.140">
    <property type="match status" value="1"/>
</dbReference>
<keyword evidence="8" id="KW-0799">Topoisomerase</keyword>
<dbReference type="InterPro" id="IPR028612">
    <property type="entry name" value="Topoisom_1_IA"/>
</dbReference>
<dbReference type="CDD" id="cd00186">
    <property type="entry name" value="TOP1Ac"/>
    <property type="match status" value="1"/>
</dbReference>
<dbReference type="HAMAP" id="MF_00952">
    <property type="entry name" value="Topoisom_1_prok"/>
    <property type="match status" value="1"/>
</dbReference>
<dbReference type="GO" id="GO:0003677">
    <property type="term" value="F:DNA binding"/>
    <property type="evidence" value="ECO:0007669"/>
    <property type="project" value="UniProtKB-KW"/>
</dbReference>
<evidence type="ECO:0000256" key="8">
    <source>
        <dbReference type="ARBA" id="ARBA00023029"/>
    </source>
</evidence>
<dbReference type="GO" id="GO:0008270">
    <property type="term" value="F:zinc ion binding"/>
    <property type="evidence" value="ECO:0007669"/>
    <property type="project" value="UniProtKB-KW"/>
</dbReference>
<dbReference type="RefSeq" id="XP_024364323.1">
    <property type="nucleotide sequence ID" value="XM_024508555.2"/>
</dbReference>
<dbReference type="Pfam" id="PF13368">
    <property type="entry name" value="Toprim_C_rpt"/>
    <property type="match status" value="1"/>
</dbReference>
<dbReference type="InterPro" id="IPR013498">
    <property type="entry name" value="Topo_IA_Znf"/>
</dbReference>
<feature type="compositionally biased region" description="Basic and acidic residues" evidence="15">
    <location>
        <begin position="958"/>
        <end position="967"/>
    </location>
</feature>
<organism evidence="18 19">
    <name type="scientific">Physcomitrium patens</name>
    <name type="common">Spreading-leaved earth moss</name>
    <name type="synonym">Physcomitrella patens</name>
    <dbReference type="NCBI Taxonomy" id="3218"/>
    <lineage>
        <taxon>Eukaryota</taxon>
        <taxon>Viridiplantae</taxon>
        <taxon>Streptophyta</taxon>
        <taxon>Embryophyta</taxon>
        <taxon>Bryophyta</taxon>
        <taxon>Bryophytina</taxon>
        <taxon>Bryopsida</taxon>
        <taxon>Funariidae</taxon>
        <taxon>Funariales</taxon>
        <taxon>Funariaceae</taxon>
        <taxon>Physcomitrium</taxon>
    </lineage>
</organism>
<evidence type="ECO:0000256" key="2">
    <source>
        <dbReference type="ARBA" id="ARBA00009446"/>
    </source>
</evidence>
<dbReference type="Gene3D" id="3.30.65.10">
    <property type="entry name" value="Bacterial Topoisomerase I, domain 1"/>
    <property type="match status" value="1"/>
</dbReference>
<evidence type="ECO:0000259" key="16">
    <source>
        <dbReference type="PROSITE" id="PS50880"/>
    </source>
</evidence>
<feature type="region of interest" description="Disordered" evidence="15">
    <location>
        <begin position="895"/>
        <end position="1004"/>
    </location>
</feature>
<evidence type="ECO:0000256" key="1">
    <source>
        <dbReference type="ARBA" id="ARBA00000213"/>
    </source>
</evidence>
<dbReference type="CDD" id="cd03363">
    <property type="entry name" value="TOPRIM_TopoIA_TopoI"/>
    <property type="match status" value="1"/>
</dbReference>
<keyword evidence="5" id="KW-0863">Zinc-finger</keyword>
<keyword evidence="10" id="KW-0413">Isomerase</keyword>
<dbReference type="GeneID" id="112276825"/>
<gene>
    <name evidence="18" type="primary">LOC112276825</name>
</gene>
<feature type="compositionally biased region" description="Polar residues" evidence="15">
    <location>
        <begin position="968"/>
        <end position="977"/>
    </location>
</feature>
<evidence type="ECO:0000256" key="3">
    <source>
        <dbReference type="ARBA" id="ARBA00012891"/>
    </source>
</evidence>
<evidence type="ECO:0000256" key="9">
    <source>
        <dbReference type="ARBA" id="ARBA00023125"/>
    </source>
</evidence>
<dbReference type="Gramene" id="Pp3c24_9990V3.4">
    <property type="protein sequence ID" value="Pp3c24_9990V3.4"/>
    <property type="gene ID" value="Pp3c24_9990"/>
</dbReference>
<dbReference type="InterPro" id="IPR003601">
    <property type="entry name" value="Topo_IA_2"/>
</dbReference>
<comment type="catalytic activity">
    <reaction evidence="1">
        <text>ATP-independent breakage of single-stranded DNA, followed by passage and rejoining.</text>
        <dbReference type="EC" id="5.6.2.1"/>
    </reaction>
</comment>
<dbReference type="Proteomes" id="UP000006727">
    <property type="component" value="Chromosome 24"/>
</dbReference>
<evidence type="ECO:0000259" key="17">
    <source>
        <dbReference type="PROSITE" id="PS52039"/>
    </source>
</evidence>
<evidence type="ECO:0000256" key="5">
    <source>
        <dbReference type="ARBA" id="ARBA00022771"/>
    </source>
</evidence>
<dbReference type="PROSITE" id="PS52039">
    <property type="entry name" value="TOPO_IA_2"/>
    <property type="match status" value="1"/>
</dbReference>
<dbReference type="AlphaFoldDB" id="A0A7I4CUQ3"/>
<reference evidence="18 19" key="1">
    <citation type="journal article" date="2008" name="Science">
        <title>The Physcomitrella genome reveals evolutionary insights into the conquest of land by plants.</title>
        <authorList>
            <person name="Rensing S."/>
            <person name="Lang D."/>
            <person name="Zimmer A."/>
            <person name="Terry A."/>
            <person name="Salamov A."/>
            <person name="Shapiro H."/>
            <person name="Nishiyama T."/>
            <person name="Perroud P.-F."/>
            <person name="Lindquist E."/>
            <person name="Kamisugi Y."/>
            <person name="Tanahashi T."/>
            <person name="Sakakibara K."/>
            <person name="Fujita T."/>
            <person name="Oishi K."/>
            <person name="Shin-I T."/>
            <person name="Kuroki Y."/>
            <person name="Toyoda A."/>
            <person name="Suzuki Y."/>
            <person name="Hashimoto A."/>
            <person name="Yamaguchi K."/>
            <person name="Sugano A."/>
            <person name="Kohara Y."/>
            <person name="Fujiyama A."/>
            <person name="Anterola A."/>
            <person name="Aoki S."/>
            <person name="Ashton N."/>
            <person name="Barbazuk W.B."/>
            <person name="Barker E."/>
            <person name="Bennetzen J."/>
            <person name="Bezanilla M."/>
            <person name="Blankenship R."/>
            <person name="Cho S.H."/>
            <person name="Dutcher S."/>
            <person name="Estelle M."/>
            <person name="Fawcett J.A."/>
            <person name="Gundlach H."/>
            <person name="Hanada K."/>
            <person name="Heyl A."/>
            <person name="Hicks K.A."/>
            <person name="Hugh J."/>
            <person name="Lohr M."/>
            <person name="Mayer K."/>
            <person name="Melkozernov A."/>
            <person name="Murata T."/>
            <person name="Nelson D."/>
            <person name="Pils B."/>
            <person name="Prigge M."/>
            <person name="Reiss B."/>
            <person name="Renner T."/>
            <person name="Rombauts S."/>
            <person name="Rushton P."/>
            <person name="Sanderfoot A."/>
            <person name="Schween G."/>
            <person name="Shiu S.-H."/>
            <person name="Stueber K."/>
            <person name="Theodoulou F.L."/>
            <person name="Tu H."/>
            <person name="Van de Peer Y."/>
            <person name="Verrier P.J."/>
            <person name="Waters E."/>
            <person name="Wood A."/>
            <person name="Yang L."/>
            <person name="Cove D."/>
            <person name="Cuming A."/>
            <person name="Hasebe M."/>
            <person name="Lucas S."/>
            <person name="Mishler D.B."/>
            <person name="Reski R."/>
            <person name="Grigoriev I."/>
            <person name="Quatrano R.S."/>
            <person name="Boore J.L."/>
        </authorList>
    </citation>
    <scope>NUCLEOTIDE SEQUENCE [LARGE SCALE GENOMIC DNA]</scope>
    <source>
        <strain evidence="18 19">cv. Gransden 2004</strain>
    </source>
</reference>
<evidence type="ECO:0000256" key="4">
    <source>
        <dbReference type="ARBA" id="ARBA00022723"/>
    </source>
</evidence>
<evidence type="ECO:0000256" key="14">
    <source>
        <dbReference type="ARBA" id="ARBA00032877"/>
    </source>
</evidence>